<dbReference type="SUPFAM" id="SSF46785">
    <property type="entry name" value="Winged helix' DNA-binding domain"/>
    <property type="match status" value="2"/>
</dbReference>
<sequence>MATQPLPSLDAVLDALFFVAERPLALAELVRILPEFPPAEIRAAIGRLEAKYGGESGVRLREAAGGWRLETRADLKDWVLRLKRVTPFRLSRAALETMALVAYRQPITRAEIEEIRGVDSSATLRLLLDRKLLRVAGRKEVPGRPILYATTRHFLEIFGLKDLAALPALADLDQEAVPDGEQPGLPLFRQEPPGGWD</sequence>
<dbReference type="Proteomes" id="UP000469346">
    <property type="component" value="Unassembled WGS sequence"/>
</dbReference>
<name>A0A6N9TYH1_DISTH</name>
<evidence type="ECO:0000256" key="4">
    <source>
        <dbReference type="ARBA" id="ARBA00023306"/>
    </source>
</evidence>
<evidence type="ECO:0000313" key="6">
    <source>
        <dbReference type="EMBL" id="NDY43516.1"/>
    </source>
</evidence>
<organism evidence="6 7">
    <name type="scientific">Dissulfurirhabdus thermomarina</name>
    <dbReference type="NCBI Taxonomy" id="1765737"/>
    <lineage>
        <taxon>Bacteria</taxon>
        <taxon>Deltaproteobacteria</taxon>
        <taxon>Dissulfurirhabdaceae</taxon>
        <taxon>Dissulfurirhabdus</taxon>
    </lineage>
</organism>
<dbReference type="EMBL" id="JAAGRR010000194">
    <property type="protein sequence ID" value="NDY43516.1"/>
    <property type="molecule type" value="Genomic_DNA"/>
</dbReference>
<dbReference type="PANTHER" id="PTHR34298:SF2">
    <property type="entry name" value="SEGREGATION AND CONDENSATION PROTEIN B"/>
    <property type="match status" value="1"/>
</dbReference>
<dbReference type="InterPro" id="IPR005234">
    <property type="entry name" value="ScpB_csome_segregation"/>
</dbReference>
<dbReference type="GO" id="GO:0051304">
    <property type="term" value="P:chromosome separation"/>
    <property type="evidence" value="ECO:0007669"/>
    <property type="project" value="InterPro"/>
</dbReference>
<reference evidence="6 7" key="1">
    <citation type="submission" date="2020-02" db="EMBL/GenBank/DDBJ databases">
        <title>Comparative genomics of sulfur disproportionating microorganisms.</title>
        <authorList>
            <person name="Ward L.M."/>
            <person name="Bertran E."/>
            <person name="Johnston D.T."/>
        </authorList>
    </citation>
    <scope>NUCLEOTIDE SEQUENCE [LARGE SCALE GENOMIC DNA]</scope>
    <source>
        <strain evidence="6 7">DSM 100025</strain>
    </source>
</reference>
<gene>
    <name evidence="6" type="primary">scpB</name>
    <name evidence="6" type="ORF">G3N55_11790</name>
</gene>
<dbReference type="GO" id="GO:0051301">
    <property type="term" value="P:cell division"/>
    <property type="evidence" value="ECO:0007669"/>
    <property type="project" value="UniProtKB-KW"/>
</dbReference>
<dbReference type="PIRSF" id="PIRSF019345">
    <property type="entry name" value="ScpB"/>
    <property type="match status" value="1"/>
</dbReference>
<keyword evidence="2" id="KW-0132">Cell division</keyword>
<comment type="caution">
    <text evidence="6">The sequence shown here is derived from an EMBL/GenBank/DDBJ whole genome shotgun (WGS) entry which is preliminary data.</text>
</comment>
<dbReference type="InterPro" id="IPR036390">
    <property type="entry name" value="WH_DNA-bd_sf"/>
</dbReference>
<keyword evidence="7" id="KW-1185">Reference proteome</keyword>
<feature type="region of interest" description="Disordered" evidence="5">
    <location>
        <begin position="177"/>
        <end position="197"/>
    </location>
</feature>
<evidence type="ECO:0000313" key="7">
    <source>
        <dbReference type="Proteomes" id="UP000469346"/>
    </source>
</evidence>
<dbReference type="AlphaFoldDB" id="A0A6N9TYH1"/>
<protein>
    <submittedName>
        <fullName evidence="6">SMC-Scp complex subunit ScpB</fullName>
    </submittedName>
</protein>
<proteinExistence type="predicted"/>
<evidence type="ECO:0000256" key="1">
    <source>
        <dbReference type="ARBA" id="ARBA00022490"/>
    </source>
</evidence>
<dbReference type="Gene3D" id="1.10.10.10">
    <property type="entry name" value="Winged helix-like DNA-binding domain superfamily/Winged helix DNA-binding domain"/>
    <property type="match status" value="2"/>
</dbReference>
<keyword evidence="4" id="KW-0131">Cell cycle</keyword>
<keyword evidence="3" id="KW-0159">Chromosome partition</keyword>
<evidence type="ECO:0000256" key="3">
    <source>
        <dbReference type="ARBA" id="ARBA00022829"/>
    </source>
</evidence>
<dbReference type="Pfam" id="PF04079">
    <property type="entry name" value="SMC_ScpB"/>
    <property type="match status" value="1"/>
</dbReference>
<dbReference type="RefSeq" id="WP_163299816.1">
    <property type="nucleotide sequence ID" value="NZ_JAAGRR010000194.1"/>
</dbReference>
<dbReference type="InterPro" id="IPR036388">
    <property type="entry name" value="WH-like_DNA-bd_sf"/>
</dbReference>
<accession>A0A6N9TYH1</accession>
<evidence type="ECO:0000256" key="2">
    <source>
        <dbReference type="ARBA" id="ARBA00022618"/>
    </source>
</evidence>
<evidence type="ECO:0000256" key="5">
    <source>
        <dbReference type="SAM" id="MobiDB-lite"/>
    </source>
</evidence>
<dbReference type="PANTHER" id="PTHR34298">
    <property type="entry name" value="SEGREGATION AND CONDENSATION PROTEIN B"/>
    <property type="match status" value="1"/>
</dbReference>
<dbReference type="NCBIfam" id="TIGR00281">
    <property type="entry name" value="SMC-Scp complex subunit ScpB"/>
    <property type="match status" value="1"/>
</dbReference>
<keyword evidence="1" id="KW-0963">Cytoplasm</keyword>